<dbReference type="GO" id="GO:0022857">
    <property type="term" value="F:transmembrane transporter activity"/>
    <property type="evidence" value="ECO:0007669"/>
    <property type="project" value="InterPro"/>
</dbReference>
<dbReference type="PROSITE" id="PS50850">
    <property type="entry name" value="MFS"/>
    <property type="match status" value="1"/>
</dbReference>
<feature type="transmembrane region" description="Helical" evidence="6">
    <location>
        <begin position="408"/>
        <end position="426"/>
    </location>
</feature>
<evidence type="ECO:0000256" key="4">
    <source>
        <dbReference type="ARBA" id="ARBA00023136"/>
    </source>
</evidence>
<dbReference type="EMBL" id="JAWDJX010000012">
    <property type="protein sequence ID" value="KAK3054473.1"/>
    <property type="molecule type" value="Genomic_DNA"/>
</dbReference>
<dbReference type="Proteomes" id="UP001271007">
    <property type="component" value="Unassembled WGS sequence"/>
</dbReference>
<reference evidence="8" key="1">
    <citation type="submission" date="2023-04" db="EMBL/GenBank/DDBJ databases">
        <title>Black Yeasts Isolated from many extreme environments.</title>
        <authorList>
            <person name="Coleine C."/>
            <person name="Stajich J.E."/>
            <person name="Selbmann L."/>
        </authorList>
    </citation>
    <scope>NUCLEOTIDE SEQUENCE</scope>
    <source>
        <strain evidence="8">CCFEE 5312</strain>
    </source>
</reference>
<dbReference type="InterPro" id="IPR036259">
    <property type="entry name" value="MFS_trans_sf"/>
</dbReference>
<feature type="transmembrane region" description="Helical" evidence="6">
    <location>
        <begin position="341"/>
        <end position="359"/>
    </location>
</feature>
<feature type="transmembrane region" description="Helical" evidence="6">
    <location>
        <begin position="502"/>
        <end position="522"/>
    </location>
</feature>
<feature type="transmembrane region" description="Helical" evidence="6">
    <location>
        <begin position="219"/>
        <end position="238"/>
    </location>
</feature>
<evidence type="ECO:0000256" key="2">
    <source>
        <dbReference type="ARBA" id="ARBA00022692"/>
    </source>
</evidence>
<evidence type="ECO:0000256" key="1">
    <source>
        <dbReference type="ARBA" id="ARBA00004141"/>
    </source>
</evidence>
<dbReference type="GO" id="GO:0016020">
    <property type="term" value="C:membrane"/>
    <property type="evidence" value="ECO:0007669"/>
    <property type="project" value="UniProtKB-SubCell"/>
</dbReference>
<protein>
    <recommendedName>
        <fullName evidence="7">Major facilitator superfamily (MFS) profile domain-containing protein</fullName>
    </recommendedName>
</protein>
<gene>
    <name evidence="8" type="ORF">LTR09_004742</name>
</gene>
<dbReference type="PANTHER" id="PTHR42718">
    <property type="entry name" value="MAJOR FACILITATOR SUPERFAMILY MULTIDRUG TRANSPORTER MFSC"/>
    <property type="match status" value="1"/>
</dbReference>
<dbReference type="InterPro" id="IPR020846">
    <property type="entry name" value="MFS_dom"/>
</dbReference>
<feature type="transmembrane region" description="Helical" evidence="6">
    <location>
        <begin position="250"/>
        <end position="270"/>
    </location>
</feature>
<dbReference type="AlphaFoldDB" id="A0AAJ0DI08"/>
<feature type="region of interest" description="Disordered" evidence="5">
    <location>
        <begin position="39"/>
        <end position="70"/>
    </location>
</feature>
<feature type="transmembrane region" description="Helical" evidence="6">
    <location>
        <begin position="472"/>
        <end position="490"/>
    </location>
</feature>
<dbReference type="SUPFAM" id="SSF103473">
    <property type="entry name" value="MFS general substrate transporter"/>
    <property type="match status" value="1"/>
</dbReference>
<evidence type="ECO:0000259" key="7">
    <source>
        <dbReference type="PROSITE" id="PS50850"/>
    </source>
</evidence>
<name>A0AAJ0DI08_9PEZI</name>
<feature type="compositionally biased region" description="Low complexity" evidence="5">
    <location>
        <begin position="49"/>
        <end position="67"/>
    </location>
</feature>
<feature type="transmembrane region" description="Helical" evidence="6">
    <location>
        <begin position="574"/>
        <end position="594"/>
    </location>
</feature>
<accession>A0AAJ0DI08</accession>
<comment type="caution">
    <text evidence="8">The sequence shown here is derived from an EMBL/GenBank/DDBJ whole genome shotgun (WGS) entry which is preliminary data.</text>
</comment>
<sequence>MESPTQPSVPALARARARHVDLFAALGWPYTHISNGAPLPVKSSHSRRTASSGSSSPSPPTTAYHSSQSSLIKSKRASGGLFDAYDNESLALPDGALIIKASTLDSIKQPEALTRHLDRPPSPQPYTIRSVANTHYLIEKNGLPIWIEKESCSSSTSLGDGEDEKSDPPPPTSRMFTPREFLFVLNVCLAQFFSLAALAQTWAPLLDVARALHITQPGLMAWPTAAYSLTLGSRILPAGRLGDMYGHKKLFLIGWVWFALASVVCGFSDVGGFEMLTGCRALQGIGPALLVPNGLALLARNFPMGVKRNLAISLFGGSGPVGVVFGAFFSSLLGQLASWKWSYWCLAIATALVAGLSYLIVPVDTIPAQPSRPHNEFDFLGAVTGVGGLVLLNFGLNQAPITGWDCPYIGVTLGLGVLMMCAFVYIELKVARHPLIPLKGIKKDAALTLACIAAGWASHGICFLLKKFRVAHLMSTAMLCFLAGCLLLVTAPAKQGYFPNTFLSIIITPFAMNWSFPTGVILMSNAVHREHQGIAASLVATMVNYSISTGLGFAGSVDRYVSADQGTIAGYRAAWSLGIGLAGTGFLISLYFIWQTRMRK</sequence>
<dbReference type="PANTHER" id="PTHR42718:SF1">
    <property type="entry name" value="LOW AFFINITY AMMONIUM TRANSPORTER"/>
    <property type="match status" value="1"/>
</dbReference>
<keyword evidence="4 6" id="KW-0472">Membrane</keyword>
<evidence type="ECO:0000256" key="3">
    <source>
        <dbReference type="ARBA" id="ARBA00022989"/>
    </source>
</evidence>
<feature type="transmembrane region" description="Helical" evidence="6">
    <location>
        <begin position="379"/>
        <end position="396"/>
    </location>
</feature>
<feature type="transmembrane region" description="Helical" evidence="6">
    <location>
        <begin position="534"/>
        <end position="554"/>
    </location>
</feature>
<evidence type="ECO:0000256" key="5">
    <source>
        <dbReference type="SAM" id="MobiDB-lite"/>
    </source>
</evidence>
<dbReference type="Gene3D" id="1.20.1250.20">
    <property type="entry name" value="MFS general substrate transporter like domains"/>
    <property type="match status" value="1"/>
</dbReference>
<dbReference type="Pfam" id="PF07690">
    <property type="entry name" value="MFS_1"/>
    <property type="match status" value="1"/>
</dbReference>
<keyword evidence="2 6" id="KW-0812">Transmembrane</keyword>
<proteinExistence type="predicted"/>
<organism evidence="8 9">
    <name type="scientific">Extremus antarcticus</name>
    <dbReference type="NCBI Taxonomy" id="702011"/>
    <lineage>
        <taxon>Eukaryota</taxon>
        <taxon>Fungi</taxon>
        <taxon>Dikarya</taxon>
        <taxon>Ascomycota</taxon>
        <taxon>Pezizomycotina</taxon>
        <taxon>Dothideomycetes</taxon>
        <taxon>Dothideomycetidae</taxon>
        <taxon>Mycosphaerellales</taxon>
        <taxon>Extremaceae</taxon>
        <taxon>Extremus</taxon>
    </lineage>
</organism>
<keyword evidence="3 6" id="KW-1133">Transmembrane helix</keyword>
<feature type="transmembrane region" description="Helical" evidence="6">
    <location>
        <begin position="310"/>
        <end position="329"/>
    </location>
</feature>
<feature type="transmembrane region" description="Helical" evidence="6">
    <location>
        <begin position="446"/>
        <end position="465"/>
    </location>
</feature>
<dbReference type="InterPro" id="IPR011701">
    <property type="entry name" value="MFS"/>
</dbReference>
<feature type="domain" description="Major facilitator superfamily (MFS) profile" evidence="7">
    <location>
        <begin position="180"/>
        <end position="597"/>
    </location>
</feature>
<evidence type="ECO:0000313" key="9">
    <source>
        <dbReference type="Proteomes" id="UP001271007"/>
    </source>
</evidence>
<evidence type="ECO:0000313" key="8">
    <source>
        <dbReference type="EMBL" id="KAK3054473.1"/>
    </source>
</evidence>
<evidence type="ECO:0000256" key="6">
    <source>
        <dbReference type="SAM" id="Phobius"/>
    </source>
</evidence>
<keyword evidence="9" id="KW-1185">Reference proteome</keyword>
<feature type="transmembrane region" description="Helical" evidence="6">
    <location>
        <begin position="181"/>
        <end position="199"/>
    </location>
</feature>
<comment type="subcellular location">
    <subcellularLocation>
        <location evidence="1">Membrane</location>
        <topology evidence="1">Multi-pass membrane protein</topology>
    </subcellularLocation>
</comment>